<organism evidence="2 3">
    <name type="scientific">Cinchona calisaya</name>
    <dbReference type="NCBI Taxonomy" id="153742"/>
    <lineage>
        <taxon>Eukaryota</taxon>
        <taxon>Viridiplantae</taxon>
        <taxon>Streptophyta</taxon>
        <taxon>Embryophyta</taxon>
        <taxon>Tracheophyta</taxon>
        <taxon>Spermatophyta</taxon>
        <taxon>Magnoliopsida</taxon>
        <taxon>eudicotyledons</taxon>
        <taxon>Gunneridae</taxon>
        <taxon>Pentapetalae</taxon>
        <taxon>asterids</taxon>
        <taxon>lamiids</taxon>
        <taxon>Gentianales</taxon>
        <taxon>Rubiaceae</taxon>
        <taxon>Cinchonoideae</taxon>
        <taxon>Cinchoneae</taxon>
        <taxon>Cinchona</taxon>
    </lineage>
</organism>
<proteinExistence type="predicted"/>
<reference evidence="2 3" key="1">
    <citation type="submission" date="2024-11" db="EMBL/GenBank/DDBJ databases">
        <title>A near-complete genome assembly of Cinchona calisaya.</title>
        <authorList>
            <person name="Lian D.C."/>
            <person name="Zhao X.W."/>
            <person name="Wei L."/>
        </authorList>
    </citation>
    <scope>NUCLEOTIDE SEQUENCE [LARGE SCALE GENOMIC DNA]</scope>
    <source>
        <tissue evidence="2">Nenye</tissue>
    </source>
</reference>
<name>A0ABD2ZAE5_9GENT</name>
<dbReference type="EMBL" id="JBJUIK010000010">
    <property type="protein sequence ID" value="KAL3516447.1"/>
    <property type="molecule type" value="Genomic_DNA"/>
</dbReference>
<gene>
    <name evidence="2" type="ORF">ACH5RR_023349</name>
</gene>
<feature type="compositionally biased region" description="Basic and acidic residues" evidence="1">
    <location>
        <begin position="246"/>
        <end position="255"/>
    </location>
</feature>
<evidence type="ECO:0008006" key="4">
    <source>
        <dbReference type="Google" id="ProtNLM"/>
    </source>
</evidence>
<evidence type="ECO:0000313" key="3">
    <source>
        <dbReference type="Proteomes" id="UP001630127"/>
    </source>
</evidence>
<evidence type="ECO:0000256" key="1">
    <source>
        <dbReference type="SAM" id="MobiDB-lite"/>
    </source>
</evidence>
<comment type="caution">
    <text evidence="2">The sequence shown here is derived from an EMBL/GenBank/DDBJ whole genome shotgun (WGS) entry which is preliminary data.</text>
</comment>
<sequence>MKMVENQFLTGPNGGQLLTTIRMDANNSIYPIAYAVVGVENFDHCFKKLHKGLALKERLWKCAAASYVNQFSAEMDGLKAEDEAAHAWLSDKPARFWSRSHFRTCCKCDILVNNMCESFNHAILKARDRPILTFFRTREKLDTYVDDCYKKEAYLRSYEPVVNPVSGHNGWLKTGLVVQPPNYGRRLGRPKKLRRKDLVELRKSRLIVNPNKPNLLTGGPTTSRGNCQGAGHVLVTTTPSRSALGKKNEAGSKNG</sequence>
<dbReference type="Proteomes" id="UP001630127">
    <property type="component" value="Unassembled WGS sequence"/>
</dbReference>
<accession>A0ABD2ZAE5</accession>
<keyword evidence="3" id="KW-1185">Reference proteome</keyword>
<dbReference type="PANTHER" id="PTHR31973">
    <property type="entry name" value="POLYPROTEIN, PUTATIVE-RELATED"/>
    <property type="match status" value="1"/>
</dbReference>
<dbReference type="PANTHER" id="PTHR31973:SF187">
    <property type="entry name" value="MUTATOR TRANSPOSASE MUDRA PROTEIN"/>
    <property type="match status" value="1"/>
</dbReference>
<dbReference type="AlphaFoldDB" id="A0ABD2ZAE5"/>
<protein>
    <recommendedName>
        <fullName evidence="4">Transposase</fullName>
    </recommendedName>
</protein>
<feature type="region of interest" description="Disordered" evidence="1">
    <location>
        <begin position="236"/>
        <end position="255"/>
    </location>
</feature>
<evidence type="ECO:0000313" key="2">
    <source>
        <dbReference type="EMBL" id="KAL3516447.1"/>
    </source>
</evidence>